<evidence type="ECO:0000313" key="1">
    <source>
        <dbReference type="EMBL" id="CAD8215194.1"/>
    </source>
</evidence>
<accession>A0A8S1YSJ5</accession>
<sequence>MHACQQFRELFKREGYRICSKGELCNLMQSLKLSHDFILPKVLYCVCISTALHLGSMTDDRMINTRVTKLFSIEAII</sequence>
<proteinExistence type="predicted"/>
<evidence type="ECO:0000313" key="2">
    <source>
        <dbReference type="Proteomes" id="UP000683925"/>
    </source>
</evidence>
<reference evidence="1" key="1">
    <citation type="submission" date="2021-01" db="EMBL/GenBank/DDBJ databases">
        <authorList>
            <consortium name="Genoscope - CEA"/>
            <person name="William W."/>
        </authorList>
    </citation>
    <scope>NUCLEOTIDE SEQUENCE</scope>
</reference>
<name>A0A8S1YSJ5_PAROT</name>
<comment type="caution">
    <text evidence="1">The sequence shown here is derived from an EMBL/GenBank/DDBJ whole genome shotgun (WGS) entry which is preliminary data.</text>
</comment>
<dbReference type="EMBL" id="CAJJDP010000217">
    <property type="protein sequence ID" value="CAD8215194.1"/>
    <property type="molecule type" value="Genomic_DNA"/>
</dbReference>
<organism evidence="1 2">
    <name type="scientific">Paramecium octaurelia</name>
    <dbReference type="NCBI Taxonomy" id="43137"/>
    <lineage>
        <taxon>Eukaryota</taxon>
        <taxon>Sar</taxon>
        <taxon>Alveolata</taxon>
        <taxon>Ciliophora</taxon>
        <taxon>Intramacronucleata</taxon>
        <taxon>Oligohymenophorea</taxon>
        <taxon>Peniculida</taxon>
        <taxon>Parameciidae</taxon>
        <taxon>Paramecium</taxon>
    </lineage>
</organism>
<dbReference type="AlphaFoldDB" id="A0A8S1YSJ5"/>
<protein>
    <submittedName>
        <fullName evidence="1">Uncharacterized protein</fullName>
    </submittedName>
</protein>
<gene>
    <name evidence="1" type="ORF">POCTA_138.1.T2130004</name>
</gene>
<dbReference type="Proteomes" id="UP000683925">
    <property type="component" value="Unassembled WGS sequence"/>
</dbReference>
<keyword evidence="2" id="KW-1185">Reference proteome</keyword>